<accession>A0A8S1J670</accession>
<evidence type="ECO:0008006" key="4">
    <source>
        <dbReference type="Google" id="ProtNLM"/>
    </source>
</evidence>
<dbReference type="EMBL" id="CAJHUC010001466">
    <property type="protein sequence ID" value="CAD7701234.1"/>
    <property type="molecule type" value="Genomic_DNA"/>
</dbReference>
<evidence type="ECO:0000313" key="2">
    <source>
        <dbReference type="EMBL" id="CAD7701234.1"/>
    </source>
</evidence>
<organism evidence="2 3">
    <name type="scientific">Ostreobium quekettii</name>
    <dbReference type="NCBI Taxonomy" id="121088"/>
    <lineage>
        <taxon>Eukaryota</taxon>
        <taxon>Viridiplantae</taxon>
        <taxon>Chlorophyta</taxon>
        <taxon>core chlorophytes</taxon>
        <taxon>Ulvophyceae</taxon>
        <taxon>TCBD clade</taxon>
        <taxon>Bryopsidales</taxon>
        <taxon>Ostreobineae</taxon>
        <taxon>Ostreobiaceae</taxon>
        <taxon>Ostreobium</taxon>
    </lineage>
</organism>
<dbReference type="SUPFAM" id="SSF81606">
    <property type="entry name" value="PP2C-like"/>
    <property type="match status" value="1"/>
</dbReference>
<dbReference type="OrthoDB" id="10264738at2759"/>
<feature type="region of interest" description="Disordered" evidence="1">
    <location>
        <begin position="1"/>
        <end position="28"/>
    </location>
</feature>
<feature type="compositionally biased region" description="Gly residues" evidence="1">
    <location>
        <begin position="10"/>
        <end position="26"/>
    </location>
</feature>
<comment type="caution">
    <text evidence="2">The sequence shown here is derived from an EMBL/GenBank/DDBJ whole genome shotgun (WGS) entry which is preliminary data.</text>
</comment>
<evidence type="ECO:0000256" key="1">
    <source>
        <dbReference type="SAM" id="MobiDB-lite"/>
    </source>
</evidence>
<reference evidence="2" key="1">
    <citation type="submission" date="2020-12" db="EMBL/GenBank/DDBJ databases">
        <authorList>
            <person name="Iha C."/>
        </authorList>
    </citation>
    <scope>NUCLEOTIDE SEQUENCE</scope>
</reference>
<dbReference type="InterPro" id="IPR036457">
    <property type="entry name" value="PPM-type-like_dom_sf"/>
</dbReference>
<sequence length="166" mass="18083">MGRPPRGRGDGAPGGEPGGRGGGGMPGHAEVDCDLWEDRCAPSVKYSFSQQQTKGQDVVFVQEGLTRREDGPTWSVYCACDGHAGVAAARFVRDRLWEALGPLLPTRRMPLYKTDGELVRPGQGNSAIGTQTHSTRSPCGIRSTSCTRSSKRRQLYREHLLLQLCQ</sequence>
<dbReference type="Gene3D" id="3.60.40.10">
    <property type="entry name" value="PPM-type phosphatase domain"/>
    <property type="match status" value="1"/>
</dbReference>
<gene>
    <name evidence="2" type="ORF">OSTQU699_LOCUS6593</name>
</gene>
<dbReference type="AlphaFoldDB" id="A0A8S1J670"/>
<keyword evidence="3" id="KW-1185">Reference proteome</keyword>
<dbReference type="Proteomes" id="UP000708148">
    <property type="component" value="Unassembled WGS sequence"/>
</dbReference>
<evidence type="ECO:0000313" key="3">
    <source>
        <dbReference type="Proteomes" id="UP000708148"/>
    </source>
</evidence>
<protein>
    <recommendedName>
        <fullName evidence="4">PPM-type phosphatase domain-containing protein</fullName>
    </recommendedName>
</protein>
<proteinExistence type="predicted"/>
<name>A0A8S1J670_9CHLO</name>